<proteinExistence type="predicted"/>
<name>A0ABR6VWE6_9BACT</name>
<evidence type="ECO:0000313" key="3">
    <source>
        <dbReference type="Proteomes" id="UP000659698"/>
    </source>
</evidence>
<keyword evidence="3" id="KW-1185">Reference proteome</keyword>
<comment type="caution">
    <text evidence="2">The sequence shown here is derived from an EMBL/GenBank/DDBJ whole genome shotgun (WGS) entry which is preliminary data.</text>
</comment>
<dbReference type="Gene3D" id="2.60.120.10">
    <property type="entry name" value="Jelly Rolls"/>
    <property type="match status" value="1"/>
</dbReference>
<protein>
    <recommendedName>
        <fullName evidence="4">Cupin 2 conserved barrel domain-containing protein</fullName>
    </recommendedName>
</protein>
<dbReference type="InterPro" id="IPR011051">
    <property type="entry name" value="RmlC_Cupin_sf"/>
</dbReference>
<keyword evidence="1" id="KW-0732">Signal</keyword>
<dbReference type="EMBL" id="JACOAF010000041">
    <property type="protein sequence ID" value="MBC3541502.1"/>
    <property type="molecule type" value="Genomic_DNA"/>
</dbReference>
<dbReference type="Proteomes" id="UP000659698">
    <property type="component" value="Unassembled WGS sequence"/>
</dbReference>
<gene>
    <name evidence="2" type="ORF">H7U12_17540</name>
</gene>
<dbReference type="SUPFAM" id="SSF51182">
    <property type="entry name" value="RmlC-like cupins"/>
    <property type="match status" value="1"/>
</dbReference>
<sequence>MKTKVTSAILSVCFLFSLVPAFAGTTPAAGPTSRTTKVFKHVLKTDHLRIMSLDLKPGEHLDFHASPEQEAYAGSDGTLRMVTPDGEEKIVNVKAGDRLWTDLTQFKNWNTGEKTIKILLLEQPREVLEKKSTISFYSLKP</sequence>
<dbReference type="InterPro" id="IPR014710">
    <property type="entry name" value="RmlC-like_jellyroll"/>
</dbReference>
<feature type="chain" id="PRO_5046148043" description="Cupin 2 conserved barrel domain-containing protein" evidence="1">
    <location>
        <begin position="24"/>
        <end position="141"/>
    </location>
</feature>
<dbReference type="RefSeq" id="WP_186640424.1">
    <property type="nucleotide sequence ID" value="NZ_JACOAF010000041.1"/>
</dbReference>
<evidence type="ECO:0000256" key="1">
    <source>
        <dbReference type="SAM" id="SignalP"/>
    </source>
</evidence>
<reference evidence="2 3" key="1">
    <citation type="journal article" date="2019" name="Int. J. Syst. Evol. Microbiol.">
        <title>Rufibacter sediminis sp. nov., isolated from freshwater lake sediment.</title>
        <authorList>
            <person name="Qu J.H."/>
            <person name="Zhang L.J."/>
            <person name="Fu Y.H."/>
            <person name="Li H.F."/>
        </authorList>
    </citation>
    <scope>NUCLEOTIDE SEQUENCE [LARGE SCALE GENOMIC DNA]</scope>
    <source>
        <strain evidence="2 3">H-1</strain>
    </source>
</reference>
<accession>A0ABR6VWE6</accession>
<evidence type="ECO:0008006" key="4">
    <source>
        <dbReference type="Google" id="ProtNLM"/>
    </source>
</evidence>
<organism evidence="2 3">
    <name type="scientific">Rufibacter sediminis</name>
    <dbReference type="NCBI Taxonomy" id="2762756"/>
    <lineage>
        <taxon>Bacteria</taxon>
        <taxon>Pseudomonadati</taxon>
        <taxon>Bacteroidota</taxon>
        <taxon>Cytophagia</taxon>
        <taxon>Cytophagales</taxon>
        <taxon>Hymenobacteraceae</taxon>
        <taxon>Rufibacter</taxon>
    </lineage>
</organism>
<evidence type="ECO:0000313" key="2">
    <source>
        <dbReference type="EMBL" id="MBC3541502.1"/>
    </source>
</evidence>
<feature type="signal peptide" evidence="1">
    <location>
        <begin position="1"/>
        <end position="23"/>
    </location>
</feature>